<name>X1NAX4_9ZZZZ</name>
<gene>
    <name evidence="1" type="ORF">S06H3_34108</name>
</gene>
<dbReference type="EMBL" id="BARV01020438">
    <property type="protein sequence ID" value="GAI27341.1"/>
    <property type="molecule type" value="Genomic_DNA"/>
</dbReference>
<evidence type="ECO:0000313" key="1">
    <source>
        <dbReference type="EMBL" id="GAI27341.1"/>
    </source>
</evidence>
<comment type="caution">
    <text evidence="1">The sequence shown here is derived from an EMBL/GenBank/DDBJ whole genome shotgun (WGS) entry which is preliminary data.</text>
</comment>
<reference evidence="1" key="1">
    <citation type="journal article" date="2014" name="Front. Microbiol.">
        <title>High frequency of phylogenetically diverse reductive dehalogenase-homologous genes in deep subseafloor sedimentary metagenomes.</title>
        <authorList>
            <person name="Kawai M."/>
            <person name="Futagami T."/>
            <person name="Toyoda A."/>
            <person name="Takaki Y."/>
            <person name="Nishi S."/>
            <person name="Hori S."/>
            <person name="Arai W."/>
            <person name="Tsubouchi T."/>
            <person name="Morono Y."/>
            <person name="Uchiyama I."/>
            <person name="Ito T."/>
            <person name="Fujiyama A."/>
            <person name="Inagaki F."/>
            <person name="Takami H."/>
        </authorList>
    </citation>
    <scope>NUCLEOTIDE SEQUENCE</scope>
    <source>
        <strain evidence="1">Expedition CK06-06</strain>
    </source>
</reference>
<sequence>MWIRGKRLLRAVKDATLVEDIRSRGYSRHVLFFSIPHAAAHAEALILSASGHAPSHQFHEAHQSTREWLDPDLDKVVDNRAGVKDAARDQRKR</sequence>
<organism evidence="1">
    <name type="scientific">marine sediment metagenome</name>
    <dbReference type="NCBI Taxonomy" id="412755"/>
    <lineage>
        <taxon>unclassified sequences</taxon>
        <taxon>metagenomes</taxon>
        <taxon>ecological metagenomes</taxon>
    </lineage>
</organism>
<accession>X1NAX4</accession>
<proteinExistence type="predicted"/>
<protein>
    <submittedName>
        <fullName evidence="1">Uncharacterized protein</fullName>
    </submittedName>
</protein>
<dbReference type="AlphaFoldDB" id="X1NAX4"/>